<protein>
    <submittedName>
        <fullName evidence="1">13312_t:CDS:1</fullName>
    </submittedName>
</protein>
<dbReference type="Proteomes" id="UP000789405">
    <property type="component" value="Unassembled WGS sequence"/>
</dbReference>
<gene>
    <name evidence="1" type="ORF">DERYTH_LOCUS14623</name>
</gene>
<sequence>NNTENRSRYIIRTPMVLAIAATEPDCRLPEVIAAMEPEHHNQSPYTVAAAMKPSYLH</sequence>
<proteinExistence type="predicted"/>
<name>A0A9N9NE40_9GLOM</name>
<reference evidence="1" key="1">
    <citation type="submission" date="2021-06" db="EMBL/GenBank/DDBJ databases">
        <authorList>
            <person name="Kallberg Y."/>
            <person name="Tangrot J."/>
            <person name="Rosling A."/>
        </authorList>
    </citation>
    <scope>NUCLEOTIDE SEQUENCE</scope>
    <source>
        <strain evidence="1">MA453B</strain>
    </source>
</reference>
<dbReference type="AlphaFoldDB" id="A0A9N9NE40"/>
<evidence type="ECO:0000313" key="2">
    <source>
        <dbReference type="Proteomes" id="UP000789405"/>
    </source>
</evidence>
<organism evidence="1 2">
    <name type="scientific">Dentiscutata erythropus</name>
    <dbReference type="NCBI Taxonomy" id="1348616"/>
    <lineage>
        <taxon>Eukaryota</taxon>
        <taxon>Fungi</taxon>
        <taxon>Fungi incertae sedis</taxon>
        <taxon>Mucoromycota</taxon>
        <taxon>Glomeromycotina</taxon>
        <taxon>Glomeromycetes</taxon>
        <taxon>Diversisporales</taxon>
        <taxon>Gigasporaceae</taxon>
        <taxon>Dentiscutata</taxon>
    </lineage>
</organism>
<comment type="caution">
    <text evidence="1">The sequence shown here is derived from an EMBL/GenBank/DDBJ whole genome shotgun (WGS) entry which is preliminary data.</text>
</comment>
<dbReference type="EMBL" id="CAJVPY010011163">
    <property type="protein sequence ID" value="CAG8724850.1"/>
    <property type="molecule type" value="Genomic_DNA"/>
</dbReference>
<feature type="non-terminal residue" evidence="1">
    <location>
        <position position="1"/>
    </location>
</feature>
<keyword evidence="2" id="KW-1185">Reference proteome</keyword>
<accession>A0A9N9NE40</accession>
<evidence type="ECO:0000313" key="1">
    <source>
        <dbReference type="EMBL" id="CAG8724850.1"/>
    </source>
</evidence>